<evidence type="ECO:0000313" key="2">
    <source>
        <dbReference type="Proteomes" id="UP000578112"/>
    </source>
</evidence>
<proteinExistence type="predicted"/>
<dbReference type="EMBL" id="JACHNH010000001">
    <property type="protein sequence ID" value="MBB4760448.1"/>
    <property type="molecule type" value="Genomic_DNA"/>
</dbReference>
<protein>
    <recommendedName>
        <fullName evidence="3">Sensory transduction regulator</fullName>
    </recommendedName>
</protein>
<evidence type="ECO:0008006" key="3">
    <source>
        <dbReference type="Google" id="ProtNLM"/>
    </source>
</evidence>
<keyword evidence="2" id="KW-1185">Reference proteome</keyword>
<dbReference type="RefSeq" id="WP_239087552.1">
    <property type="nucleotide sequence ID" value="NZ_BOMK01000038.1"/>
</dbReference>
<reference evidence="1 2" key="1">
    <citation type="submission" date="2020-08" db="EMBL/GenBank/DDBJ databases">
        <title>Sequencing the genomes of 1000 actinobacteria strains.</title>
        <authorList>
            <person name="Klenk H.-P."/>
        </authorList>
    </citation>
    <scope>NUCLEOTIDE SEQUENCE [LARGE SCALE GENOMIC DNA]</scope>
    <source>
        <strain evidence="1 2">DSM 43149</strain>
    </source>
</reference>
<organism evidence="1 2">
    <name type="scientific">Actinoplanes digitatis</name>
    <dbReference type="NCBI Taxonomy" id="1868"/>
    <lineage>
        <taxon>Bacteria</taxon>
        <taxon>Bacillati</taxon>
        <taxon>Actinomycetota</taxon>
        <taxon>Actinomycetes</taxon>
        <taxon>Micromonosporales</taxon>
        <taxon>Micromonosporaceae</taxon>
        <taxon>Actinoplanes</taxon>
    </lineage>
</organism>
<name>A0A7W7MMY7_9ACTN</name>
<dbReference type="Proteomes" id="UP000578112">
    <property type="component" value="Unassembled WGS sequence"/>
</dbReference>
<dbReference type="InterPro" id="IPR019660">
    <property type="entry name" value="Put_sensory_transdc_reg_YbjN"/>
</dbReference>
<comment type="caution">
    <text evidence="1">The sequence shown here is derived from an EMBL/GenBank/DDBJ whole genome shotgun (WGS) entry which is preliminary data.</text>
</comment>
<gene>
    <name evidence="1" type="ORF">BJ971_001004</name>
</gene>
<dbReference type="Pfam" id="PF10722">
    <property type="entry name" value="YbjN"/>
    <property type="match status" value="1"/>
</dbReference>
<dbReference type="CDD" id="cd17511">
    <property type="entry name" value="YbjN_AmyR-like"/>
    <property type="match status" value="1"/>
</dbReference>
<evidence type="ECO:0000313" key="1">
    <source>
        <dbReference type="EMBL" id="MBB4760448.1"/>
    </source>
</evidence>
<dbReference type="AlphaFoldDB" id="A0A7W7MMY7"/>
<accession>A0A7W7MMY7</accession>
<sequence length="139" mass="15435">MSVLPKPLSQQMLVEALNARGFAHFVDADGDIGGNWQGCLIYFFLLGREQEVLQVRTLTRTVFSTDDVHRLYEFCNAWNHDQLWPKAYVHTADDGAVRVVGEVSGDWEHGVTPEQLDQMMICGIATGCELADAVAALQP</sequence>